<dbReference type="Proteomes" id="UP001279734">
    <property type="component" value="Unassembled WGS sequence"/>
</dbReference>
<accession>A0AAD3SEU4</accession>
<keyword evidence="2" id="KW-1185">Reference proteome</keyword>
<comment type="caution">
    <text evidence="1">The sequence shown here is derived from an EMBL/GenBank/DDBJ whole genome shotgun (WGS) entry which is preliminary data.</text>
</comment>
<dbReference type="EMBL" id="BSYO01000009">
    <property type="protein sequence ID" value="GMH10025.1"/>
    <property type="molecule type" value="Genomic_DNA"/>
</dbReference>
<protein>
    <submittedName>
        <fullName evidence="1">Uncharacterized protein</fullName>
    </submittedName>
</protein>
<organism evidence="1 2">
    <name type="scientific">Nepenthes gracilis</name>
    <name type="common">Slender pitcher plant</name>
    <dbReference type="NCBI Taxonomy" id="150966"/>
    <lineage>
        <taxon>Eukaryota</taxon>
        <taxon>Viridiplantae</taxon>
        <taxon>Streptophyta</taxon>
        <taxon>Embryophyta</taxon>
        <taxon>Tracheophyta</taxon>
        <taxon>Spermatophyta</taxon>
        <taxon>Magnoliopsida</taxon>
        <taxon>eudicotyledons</taxon>
        <taxon>Gunneridae</taxon>
        <taxon>Pentapetalae</taxon>
        <taxon>Caryophyllales</taxon>
        <taxon>Nepenthaceae</taxon>
        <taxon>Nepenthes</taxon>
    </lineage>
</organism>
<name>A0AAD3SEU4_NEPGR</name>
<gene>
    <name evidence="1" type="ORF">Nepgr_011866</name>
</gene>
<reference evidence="1" key="1">
    <citation type="submission" date="2023-05" db="EMBL/GenBank/DDBJ databases">
        <title>Nepenthes gracilis genome sequencing.</title>
        <authorList>
            <person name="Fukushima K."/>
        </authorList>
    </citation>
    <scope>NUCLEOTIDE SEQUENCE</scope>
    <source>
        <strain evidence="1">SING2019-196</strain>
    </source>
</reference>
<proteinExistence type="predicted"/>
<sequence>MLTPHLPGSAAALGSLIPEMEEAADFKQPHAVRRSVGFLAIPLRVLTPLQQAGVTGPLPFRYLTHGAKPFSTLPHVMAASASGAATAMHTMTAKANLNRDDTLAIFQ</sequence>
<dbReference type="AlphaFoldDB" id="A0AAD3SEU4"/>
<evidence type="ECO:0000313" key="1">
    <source>
        <dbReference type="EMBL" id="GMH10025.1"/>
    </source>
</evidence>
<evidence type="ECO:0000313" key="2">
    <source>
        <dbReference type="Proteomes" id="UP001279734"/>
    </source>
</evidence>